<keyword evidence="4" id="KW-1185">Reference proteome</keyword>
<name>A0AAW5SLZ3_MYCNV</name>
<dbReference type="Proteomes" id="UP001207528">
    <property type="component" value="Unassembled WGS sequence"/>
</dbReference>
<dbReference type="Proteomes" id="UP000069773">
    <property type="component" value="Unassembled WGS sequence"/>
</dbReference>
<feature type="domain" description="N-acetyltransferase" evidence="1">
    <location>
        <begin position="63"/>
        <end position="201"/>
    </location>
</feature>
<dbReference type="EMBL" id="JACKTI010000047">
    <property type="protein sequence ID" value="MCV7025289.1"/>
    <property type="molecule type" value="Genomic_DNA"/>
</dbReference>
<reference evidence="3" key="2">
    <citation type="submission" date="2020-07" db="EMBL/GenBank/DDBJ databases">
        <authorList>
            <person name="Pettersson B.M.F."/>
            <person name="Behra P.R.K."/>
            <person name="Ramesh M."/>
            <person name="Das S."/>
            <person name="Dasgupta S."/>
            <person name="Kirsebom L.A."/>
        </authorList>
    </citation>
    <scope>NUCLEOTIDE SEQUENCE</scope>
    <source>
        <strain evidence="3">DSM 44203</strain>
    </source>
</reference>
<evidence type="ECO:0000259" key="1">
    <source>
        <dbReference type="PROSITE" id="PS51186"/>
    </source>
</evidence>
<dbReference type="InterPro" id="IPR052523">
    <property type="entry name" value="Trichothecene_AcTrans"/>
</dbReference>
<organism evidence="3 5">
    <name type="scientific">Mycolicibacterium novocastrense</name>
    <name type="common">Mycobacterium novocastrense</name>
    <dbReference type="NCBI Taxonomy" id="59813"/>
    <lineage>
        <taxon>Bacteria</taxon>
        <taxon>Bacillati</taxon>
        <taxon>Actinomycetota</taxon>
        <taxon>Actinomycetes</taxon>
        <taxon>Mycobacteriales</taxon>
        <taxon>Mycobacteriaceae</taxon>
        <taxon>Mycolicibacterium</taxon>
    </lineage>
</organism>
<proteinExistence type="predicted"/>
<protein>
    <submittedName>
        <fullName evidence="2">GCN5-related N-acetyltransferase</fullName>
    </submittedName>
    <submittedName>
        <fullName evidence="3">GNAT family N-acetyltransferase</fullName>
    </submittedName>
</protein>
<dbReference type="PANTHER" id="PTHR42791">
    <property type="entry name" value="GNAT FAMILY ACETYLTRANSFERASE"/>
    <property type="match status" value="1"/>
</dbReference>
<evidence type="ECO:0000313" key="4">
    <source>
        <dbReference type="Proteomes" id="UP000069773"/>
    </source>
</evidence>
<dbReference type="Pfam" id="PF00583">
    <property type="entry name" value="Acetyltransf_1"/>
    <property type="match status" value="1"/>
</dbReference>
<comment type="caution">
    <text evidence="3">The sequence shown here is derived from an EMBL/GenBank/DDBJ whole genome shotgun (WGS) entry which is preliminary data.</text>
</comment>
<dbReference type="PROSITE" id="PS51186">
    <property type="entry name" value="GNAT"/>
    <property type="match status" value="1"/>
</dbReference>
<accession>A0AAW5SLZ3</accession>
<evidence type="ECO:0000313" key="2">
    <source>
        <dbReference type="EMBL" id="GAT09055.1"/>
    </source>
</evidence>
<sequence length="203" mass="22425">MATVDAEGAHQATEDERTDVVAPLVAAFVEDPIYRWIVPDDQQRRRSAESFYSLLVDAHWSHDGVYAAGRGSGAALWLPPKRQLVDDDRAEAFGRELVQTAGDEASCRRQAELAAMLDEHHPSDAHWYLAFMGVRPSLRGRGIGSALLQAVLADADRHGVPAYLEASCPANKRLYERHGFQTVTELTVADSPTLYAMWRRPAG</sequence>
<reference evidence="3" key="3">
    <citation type="journal article" date="2022" name="BMC Genomics">
        <title>Comparative genome analysis of mycobacteria focusing on tRNA and non-coding RNA.</title>
        <authorList>
            <person name="Behra P.R.K."/>
            <person name="Pettersson B.M.F."/>
            <person name="Ramesh M."/>
            <person name="Das S."/>
            <person name="Dasgupta S."/>
            <person name="Kirsebom L.A."/>
        </authorList>
    </citation>
    <scope>NUCLEOTIDE SEQUENCE</scope>
    <source>
        <strain evidence="3">DSM 44203</strain>
    </source>
</reference>
<dbReference type="PANTHER" id="PTHR42791:SF1">
    <property type="entry name" value="N-ACETYLTRANSFERASE DOMAIN-CONTAINING PROTEIN"/>
    <property type="match status" value="1"/>
</dbReference>
<evidence type="ECO:0000313" key="5">
    <source>
        <dbReference type="Proteomes" id="UP001207528"/>
    </source>
</evidence>
<gene>
    <name evidence="3" type="ORF">H7I77_18365</name>
    <name evidence="2" type="ORF">RMCN_2188</name>
</gene>
<dbReference type="GO" id="GO:0016747">
    <property type="term" value="F:acyltransferase activity, transferring groups other than amino-acyl groups"/>
    <property type="evidence" value="ECO:0007669"/>
    <property type="project" value="InterPro"/>
</dbReference>
<dbReference type="SUPFAM" id="SSF55729">
    <property type="entry name" value="Acyl-CoA N-acyltransferases (Nat)"/>
    <property type="match status" value="1"/>
</dbReference>
<dbReference type="CDD" id="cd04301">
    <property type="entry name" value="NAT_SF"/>
    <property type="match status" value="1"/>
</dbReference>
<dbReference type="RefSeq" id="WP_067389089.1">
    <property type="nucleotide sequence ID" value="NZ_BCTA01000028.1"/>
</dbReference>
<dbReference type="Gene3D" id="3.40.630.30">
    <property type="match status" value="1"/>
</dbReference>
<dbReference type="InterPro" id="IPR016181">
    <property type="entry name" value="Acyl_CoA_acyltransferase"/>
</dbReference>
<reference evidence="2 4" key="1">
    <citation type="journal article" date="2016" name="Genome Announc.">
        <title>Draft Genome Sequences of Five Rapidly Growing Mycobacterium Species, M. thermoresistibile, M. fortuitum subsp. acetamidolyticum, M. canariasense, M. brisbanense, and M. novocastrense.</title>
        <authorList>
            <person name="Katahira K."/>
            <person name="Ogura Y."/>
            <person name="Gotoh Y."/>
            <person name="Hayashi T."/>
        </authorList>
    </citation>
    <scope>NUCLEOTIDE SEQUENCE [LARGE SCALE GENOMIC DNA]</scope>
    <source>
        <strain evidence="2 4">JCM18114</strain>
    </source>
</reference>
<dbReference type="EMBL" id="BCTA01000028">
    <property type="protein sequence ID" value="GAT09055.1"/>
    <property type="molecule type" value="Genomic_DNA"/>
</dbReference>
<evidence type="ECO:0000313" key="3">
    <source>
        <dbReference type="EMBL" id="MCV7025289.1"/>
    </source>
</evidence>
<dbReference type="AlphaFoldDB" id="A0AAW5SLZ3"/>
<dbReference type="InterPro" id="IPR000182">
    <property type="entry name" value="GNAT_dom"/>
</dbReference>